<dbReference type="PANTHER" id="PTHR11733">
    <property type="entry name" value="ZINC METALLOPROTEASE FAMILY M13 NEPRILYSIN-RELATED"/>
    <property type="match status" value="1"/>
</dbReference>
<dbReference type="GO" id="GO:0016485">
    <property type="term" value="P:protein processing"/>
    <property type="evidence" value="ECO:0007669"/>
    <property type="project" value="TreeGrafter"/>
</dbReference>
<reference evidence="5" key="2">
    <citation type="submission" date="2021-09" db="EMBL/GenBank/DDBJ databases">
        <authorList>
            <person name="Jia N."/>
            <person name="Wang J."/>
            <person name="Shi W."/>
            <person name="Du L."/>
            <person name="Sun Y."/>
            <person name="Zhan W."/>
            <person name="Jiang J."/>
            <person name="Wang Q."/>
            <person name="Zhang B."/>
            <person name="Ji P."/>
            <person name="Sakyi L.B."/>
            <person name="Cui X."/>
            <person name="Yuan T."/>
            <person name="Jiang B."/>
            <person name="Yang W."/>
            <person name="Lam T.T.-Y."/>
            <person name="Chang Q."/>
            <person name="Ding S."/>
            <person name="Wang X."/>
            <person name="Zhu J."/>
            <person name="Ruan X."/>
            <person name="Zhao L."/>
            <person name="Wei J."/>
            <person name="Que T."/>
            <person name="Du C."/>
            <person name="Cheng J."/>
            <person name="Dai P."/>
            <person name="Han X."/>
            <person name="Huang E."/>
            <person name="Gao Y."/>
            <person name="Liu J."/>
            <person name="Shao H."/>
            <person name="Ye R."/>
            <person name="Li L."/>
            <person name="Wei W."/>
            <person name="Wang X."/>
            <person name="Wang C."/>
            <person name="Huo Q."/>
            <person name="Li W."/>
            <person name="Guo W."/>
            <person name="Chen H."/>
            <person name="Chen S."/>
            <person name="Zhou L."/>
            <person name="Zhou L."/>
            <person name="Ni X."/>
            <person name="Tian J."/>
            <person name="Zhou Y."/>
            <person name="Sheng Y."/>
            <person name="Liu T."/>
            <person name="Pan Y."/>
            <person name="Xia L."/>
            <person name="Li J."/>
            <person name="Zhao F."/>
            <person name="Cao W."/>
        </authorList>
    </citation>
    <scope>NUCLEOTIDE SEQUENCE</scope>
    <source>
        <strain evidence="5">Rsan-2018</strain>
        <tissue evidence="5">Larvae</tissue>
    </source>
</reference>
<dbReference type="GO" id="GO:0005886">
    <property type="term" value="C:plasma membrane"/>
    <property type="evidence" value="ECO:0007669"/>
    <property type="project" value="TreeGrafter"/>
</dbReference>
<dbReference type="AlphaFoldDB" id="A0A9D4PZI6"/>
<feature type="compositionally biased region" description="Basic and acidic residues" evidence="2">
    <location>
        <begin position="227"/>
        <end position="241"/>
    </location>
</feature>
<dbReference type="SUPFAM" id="SSF55486">
    <property type="entry name" value="Metalloproteases ('zincins'), catalytic domain"/>
    <property type="match status" value="1"/>
</dbReference>
<feature type="region of interest" description="Disordered" evidence="2">
    <location>
        <begin position="197"/>
        <end position="218"/>
    </location>
</feature>
<evidence type="ECO:0000313" key="6">
    <source>
        <dbReference type="Proteomes" id="UP000821837"/>
    </source>
</evidence>
<protein>
    <recommendedName>
        <fullName evidence="4">Peptidase M13 N-terminal domain-containing protein</fullName>
    </recommendedName>
</protein>
<dbReference type="PANTHER" id="PTHR11733:SF241">
    <property type="entry name" value="GH26575P-RELATED"/>
    <property type="match status" value="1"/>
</dbReference>
<dbReference type="GO" id="GO:0004222">
    <property type="term" value="F:metalloendopeptidase activity"/>
    <property type="evidence" value="ECO:0007669"/>
    <property type="project" value="InterPro"/>
</dbReference>
<keyword evidence="3" id="KW-1133">Transmembrane helix</keyword>
<dbReference type="InterPro" id="IPR042089">
    <property type="entry name" value="Peptidase_M13_dom_2"/>
</dbReference>
<evidence type="ECO:0000259" key="4">
    <source>
        <dbReference type="Pfam" id="PF05649"/>
    </source>
</evidence>
<gene>
    <name evidence="5" type="ORF">HPB52_005197</name>
</gene>
<dbReference type="InterPro" id="IPR008753">
    <property type="entry name" value="Peptidase_M13_N"/>
</dbReference>
<dbReference type="Pfam" id="PF05649">
    <property type="entry name" value="Peptidase_M13_N"/>
    <property type="match status" value="1"/>
</dbReference>
<evidence type="ECO:0000256" key="2">
    <source>
        <dbReference type="SAM" id="MobiDB-lite"/>
    </source>
</evidence>
<feature type="transmembrane region" description="Helical" evidence="3">
    <location>
        <begin position="349"/>
        <end position="373"/>
    </location>
</feature>
<dbReference type="Gene3D" id="3.40.390.10">
    <property type="entry name" value="Collagenase (Catalytic Domain)"/>
    <property type="match status" value="1"/>
</dbReference>
<reference evidence="5" key="1">
    <citation type="journal article" date="2020" name="Cell">
        <title>Large-Scale Comparative Analyses of Tick Genomes Elucidate Their Genetic Diversity and Vector Capacities.</title>
        <authorList>
            <consortium name="Tick Genome and Microbiome Consortium (TIGMIC)"/>
            <person name="Jia N."/>
            <person name="Wang J."/>
            <person name="Shi W."/>
            <person name="Du L."/>
            <person name="Sun Y."/>
            <person name="Zhan W."/>
            <person name="Jiang J.F."/>
            <person name="Wang Q."/>
            <person name="Zhang B."/>
            <person name="Ji P."/>
            <person name="Bell-Sakyi L."/>
            <person name="Cui X.M."/>
            <person name="Yuan T.T."/>
            <person name="Jiang B.G."/>
            <person name="Yang W.F."/>
            <person name="Lam T.T."/>
            <person name="Chang Q.C."/>
            <person name="Ding S.J."/>
            <person name="Wang X.J."/>
            <person name="Zhu J.G."/>
            <person name="Ruan X.D."/>
            <person name="Zhao L."/>
            <person name="Wei J.T."/>
            <person name="Ye R.Z."/>
            <person name="Que T.C."/>
            <person name="Du C.H."/>
            <person name="Zhou Y.H."/>
            <person name="Cheng J.X."/>
            <person name="Dai P.F."/>
            <person name="Guo W.B."/>
            <person name="Han X.H."/>
            <person name="Huang E.J."/>
            <person name="Li L.F."/>
            <person name="Wei W."/>
            <person name="Gao Y.C."/>
            <person name="Liu J.Z."/>
            <person name="Shao H.Z."/>
            <person name="Wang X."/>
            <person name="Wang C.C."/>
            <person name="Yang T.C."/>
            <person name="Huo Q.B."/>
            <person name="Li W."/>
            <person name="Chen H.Y."/>
            <person name="Chen S.E."/>
            <person name="Zhou L.G."/>
            <person name="Ni X.B."/>
            <person name="Tian J.H."/>
            <person name="Sheng Y."/>
            <person name="Liu T."/>
            <person name="Pan Y.S."/>
            <person name="Xia L.Y."/>
            <person name="Li J."/>
            <person name="Zhao F."/>
            <person name="Cao W.C."/>
        </authorList>
    </citation>
    <scope>NUCLEOTIDE SEQUENCE</scope>
    <source>
        <strain evidence="5">Rsan-2018</strain>
    </source>
</reference>
<evidence type="ECO:0000256" key="1">
    <source>
        <dbReference type="ARBA" id="ARBA00007357"/>
    </source>
</evidence>
<feature type="compositionally biased region" description="Low complexity" evidence="2">
    <location>
        <begin position="197"/>
        <end position="210"/>
    </location>
</feature>
<feature type="region of interest" description="Disordered" evidence="2">
    <location>
        <begin position="1"/>
        <end position="44"/>
    </location>
</feature>
<keyword evidence="6" id="KW-1185">Reference proteome</keyword>
<feature type="region of interest" description="Disordered" evidence="2">
    <location>
        <begin position="223"/>
        <end position="242"/>
    </location>
</feature>
<dbReference type="InterPro" id="IPR000718">
    <property type="entry name" value="Peptidase_M13"/>
</dbReference>
<evidence type="ECO:0000313" key="5">
    <source>
        <dbReference type="EMBL" id="KAH7961192.1"/>
    </source>
</evidence>
<keyword evidence="3" id="KW-0812">Transmembrane</keyword>
<comment type="caution">
    <text evidence="5">The sequence shown here is derived from an EMBL/GenBank/DDBJ whole genome shotgun (WGS) entry which is preliminary data.</text>
</comment>
<comment type="similarity">
    <text evidence="1">Belongs to the peptidase M13 family.</text>
</comment>
<keyword evidence="3" id="KW-0472">Membrane</keyword>
<sequence length="1002" mass="111240">MNENRSTSEPCSFSDSGEPLSATSSKWNPSSTEATSCKRGRRTPLKVRMAAAPSLYVSEVSYNDAVRSSDLLQPTECSSSSLATETTDTEYSYDQCSAYIAQVSEAEGTLSAYQQRVKMYAMQQPQQHQQQQLKQQQLKQQQGHQHQQQLAGVQPTYFDEVPEQEFPPYPYAPLVGADAQSLFGHAEPNDASRLRLAPSTSAATPRPSSAVNQPSCASDLFSYSGARSRDTREWSHSERQAPAEAVARSEVVSSVLPVTTSGQQVNVQPAASLPSASVLSRGAAAEVTDIEWPPKRQDPAVAEDWKPEALSEDVASVRVSALVGETEGGAAQEFVDVHGLRILPAHREWLLYPVAFLLLGVVIGVVAMVTVPFRTAALTFLQPSTCTSPTCAQNAIYLSHLLSWDDMNPCDDFYMFVCRRWSNKVPTASDEESLSFDDDYAATLEERMYASLRNNSRPERLNVQALSVLLDKCVDTKRIEDDWLEPSMSVWKLAGKLLRRSGTTALLDVSVSTRPSTLNQDVVMVGLPEVISTAEGVDVNELIRFYTNAAFAAVNALRKGFVPPAYTMDIAKFASELERLYEMRDAGSYRVETLVSPSPLLDFLTEALAGLPIFSGAESEVLIVSPAFVKKAIHLVEKTEPHTVINFLCVRFMIQTSAFLPSSGLTEFYSTLVYGKLRTSVPRQNLCVRVVERTLSHLFLYGSFTELDLHTSVTKFSDVVIDIVKEFLRGIDASPYFNPASRAAIRTLVSKTRFKVLGPSWVKDNNAVERYVKNFPTFQSQRPLDAYLALYEYAFVNVMLRGPSQRWPLSAFSTRCRYEISARSVYVPALLFNVSLSFDNKNVNACLFDMLLAMTNISGSTNSEDDAPEQWLNRETRLRLRQAERCFEERDDDRQSMDELRDLLAAQIAHGHFRRSVQASGKVLPLRLPRGGGDEEPVLGEDQLFFVYLVMQSCHKQSSDQKISGPHSGLEWNVVLRTYANFSDAFQCPPGAAMNPGKQCIS</sequence>
<evidence type="ECO:0000256" key="3">
    <source>
        <dbReference type="SAM" id="Phobius"/>
    </source>
</evidence>
<dbReference type="Gene3D" id="1.10.1380.10">
    <property type="entry name" value="Neutral endopeptidase , domain2"/>
    <property type="match status" value="1"/>
</dbReference>
<feature type="domain" description="Peptidase M13 N-terminal" evidence="4">
    <location>
        <begin position="409"/>
        <end position="756"/>
    </location>
</feature>
<name>A0A9D4PZI6_RHISA</name>
<accession>A0A9D4PZI6</accession>
<organism evidence="5 6">
    <name type="scientific">Rhipicephalus sanguineus</name>
    <name type="common">Brown dog tick</name>
    <name type="synonym">Ixodes sanguineus</name>
    <dbReference type="NCBI Taxonomy" id="34632"/>
    <lineage>
        <taxon>Eukaryota</taxon>
        <taxon>Metazoa</taxon>
        <taxon>Ecdysozoa</taxon>
        <taxon>Arthropoda</taxon>
        <taxon>Chelicerata</taxon>
        <taxon>Arachnida</taxon>
        <taxon>Acari</taxon>
        <taxon>Parasitiformes</taxon>
        <taxon>Ixodida</taxon>
        <taxon>Ixodoidea</taxon>
        <taxon>Ixodidae</taxon>
        <taxon>Rhipicephalinae</taxon>
        <taxon>Rhipicephalus</taxon>
        <taxon>Rhipicephalus</taxon>
    </lineage>
</organism>
<proteinExistence type="inferred from homology"/>
<dbReference type="VEuPathDB" id="VectorBase:RSAN_050600"/>
<dbReference type="InterPro" id="IPR024079">
    <property type="entry name" value="MetalloPept_cat_dom_sf"/>
</dbReference>
<feature type="compositionally biased region" description="Polar residues" evidence="2">
    <location>
        <begin position="1"/>
        <end position="35"/>
    </location>
</feature>
<dbReference type="EMBL" id="JABSTV010001249">
    <property type="protein sequence ID" value="KAH7961192.1"/>
    <property type="molecule type" value="Genomic_DNA"/>
</dbReference>
<dbReference type="PROSITE" id="PS51885">
    <property type="entry name" value="NEPRILYSIN"/>
    <property type="match status" value="1"/>
</dbReference>
<dbReference type="Proteomes" id="UP000821837">
    <property type="component" value="Chromosome 3"/>
</dbReference>